<dbReference type="Proteomes" id="UP001219518">
    <property type="component" value="Unassembled WGS sequence"/>
</dbReference>
<keyword evidence="1" id="KW-1133">Transmembrane helix</keyword>
<protein>
    <submittedName>
        <fullName evidence="2">Orexin receptor type 1</fullName>
    </submittedName>
</protein>
<keyword evidence="3" id="KW-1185">Reference proteome</keyword>
<sequence length="104" mass="11335">MNASTAPFLAPGSTLGPAWGGSGAGGLFAADASSWSNASMDSVQTSMSPEEVHEMIQRFLDQQLVYKEASHIVLIACYVPLFLVALFANCLVIFVVFKYHYMRR</sequence>
<dbReference type="SUPFAM" id="SSF81321">
    <property type="entry name" value="Family A G protein-coupled receptor-like"/>
    <property type="match status" value="1"/>
</dbReference>
<keyword evidence="2" id="KW-0675">Receptor</keyword>
<reference evidence="2" key="2">
    <citation type="journal article" date="2023" name="BMC Genomics">
        <title>Pest status, molecular evolution, and epigenetic factors derived from the genome assembly of Frankliniella fusca, a thysanopteran phytovirus vector.</title>
        <authorList>
            <person name="Catto M.A."/>
            <person name="Labadie P.E."/>
            <person name="Jacobson A.L."/>
            <person name="Kennedy G.G."/>
            <person name="Srinivasan R."/>
            <person name="Hunt B.G."/>
        </authorList>
    </citation>
    <scope>NUCLEOTIDE SEQUENCE</scope>
    <source>
        <strain evidence="2">PL_HMW_Pooled</strain>
    </source>
</reference>
<accession>A0AAE1LSG3</accession>
<comment type="caution">
    <text evidence="2">The sequence shown here is derived from an EMBL/GenBank/DDBJ whole genome shotgun (WGS) entry which is preliminary data.</text>
</comment>
<organism evidence="2 3">
    <name type="scientific">Frankliniella fusca</name>
    <dbReference type="NCBI Taxonomy" id="407009"/>
    <lineage>
        <taxon>Eukaryota</taxon>
        <taxon>Metazoa</taxon>
        <taxon>Ecdysozoa</taxon>
        <taxon>Arthropoda</taxon>
        <taxon>Hexapoda</taxon>
        <taxon>Insecta</taxon>
        <taxon>Pterygota</taxon>
        <taxon>Neoptera</taxon>
        <taxon>Paraneoptera</taxon>
        <taxon>Thysanoptera</taxon>
        <taxon>Terebrantia</taxon>
        <taxon>Thripoidea</taxon>
        <taxon>Thripidae</taxon>
        <taxon>Frankliniella</taxon>
    </lineage>
</organism>
<gene>
    <name evidence="2" type="ORF">KUF71_016911</name>
</gene>
<name>A0AAE1LSG3_9NEOP</name>
<feature type="transmembrane region" description="Helical" evidence="1">
    <location>
        <begin position="72"/>
        <end position="97"/>
    </location>
</feature>
<dbReference type="Gene3D" id="1.20.1070.10">
    <property type="entry name" value="Rhodopsin 7-helix transmembrane proteins"/>
    <property type="match status" value="1"/>
</dbReference>
<dbReference type="EMBL" id="JAHWGI010001343">
    <property type="protein sequence ID" value="KAK3928687.1"/>
    <property type="molecule type" value="Genomic_DNA"/>
</dbReference>
<keyword evidence="1" id="KW-0812">Transmembrane</keyword>
<evidence type="ECO:0000256" key="1">
    <source>
        <dbReference type="SAM" id="Phobius"/>
    </source>
</evidence>
<reference evidence="2" key="1">
    <citation type="submission" date="2021-07" db="EMBL/GenBank/DDBJ databases">
        <authorList>
            <person name="Catto M.A."/>
            <person name="Jacobson A."/>
            <person name="Kennedy G."/>
            <person name="Labadie P."/>
            <person name="Hunt B.G."/>
            <person name="Srinivasan R."/>
        </authorList>
    </citation>
    <scope>NUCLEOTIDE SEQUENCE</scope>
    <source>
        <strain evidence="2">PL_HMW_Pooled</strain>
        <tissue evidence="2">Head</tissue>
    </source>
</reference>
<dbReference type="AlphaFoldDB" id="A0AAE1LSG3"/>
<evidence type="ECO:0000313" key="2">
    <source>
        <dbReference type="EMBL" id="KAK3928687.1"/>
    </source>
</evidence>
<evidence type="ECO:0000313" key="3">
    <source>
        <dbReference type="Proteomes" id="UP001219518"/>
    </source>
</evidence>
<keyword evidence="1" id="KW-0472">Membrane</keyword>
<proteinExistence type="predicted"/>